<organism evidence="2 3">
    <name type="scientific">Frankliniella fusca</name>
    <dbReference type="NCBI Taxonomy" id="407009"/>
    <lineage>
        <taxon>Eukaryota</taxon>
        <taxon>Metazoa</taxon>
        <taxon>Ecdysozoa</taxon>
        <taxon>Arthropoda</taxon>
        <taxon>Hexapoda</taxon>
        <taxon>Insecta</taxon>
        <taxon>Pterygota</taxon>
        <taxon>Neoptera</taxon>
        <taxon>Paraneoptera</taxon>
        <taxon>Thysanoptera</taxon>
        <taxon>Terebrantia</taxon>
        <taxon>Thripoidea</taxon>
        <taxon>Thripidae</taxon>
        <taxon>Frankliniella</taxon>
    </lineage>
</organism>
<reference evidence="2" key="1">
    <citation type="submission" date="2021-07" db="EMBL/GenBank/DDBJ databases">
        <authorList>
            <person name="Catto M.A."/>
            <person name="Jacobson A."/>
            <person name="Kennedy G."/>
            <person name="Labadie P."/>
            <person name="Hunt B.G."/>
            <person name="Srinivasan R."/>
        </authorList>
    </citation>
    <scope>NUCLEOTIDE SEQUENCE</scope>
    <source>
        <strain evidence="2">PL_HMW_Pooled</strain>
        <tissue evidence="2">Head</tissue>
    </source>
</reference>
<feature type="compositionally biased region" description="Pro residues" evidence="1">
    <location>
        <begin position="1"/>
        <end position="12"/>
    </location>
</feature>
<feature type="region of interest" description="Disordered" evidence="1">
    <location>
        <begin position="59"/>
        <end position="107"/>
    </location>
</feature>
<keyword evidence="2" id="KW-0396">Initiation factor</keyword>
<evidence type="ECO:0000313" key="2">
    <source>
        <dbReference type="EMBL" id="KAK3914026.1"/>
    </source>
</evidence>
<proteinExistence type="predicted"/>
<reference evidence="2" key="2">
    <citation type="journal article" date="2023" name="BMC Genomics">
        <title>Pest status, molecular evolution, and epigenetic factors derived from the genome assembly of Frankliniella fusca, a thysanopteran phytovirus vector.</title>
        <authorList>
            <person name="Catto M.A."/>
            <person name="Labadie P.E."/>
            <person name="Jacobson A.L."/>
            <person name="Kennedy G.G."/>
            <person name="Srinivasan R."/>
            <person name="Hunt B.G."/>
        </authorList>
    </citation>
    <scope>NUCLEOTIDE SEQUENCE</scope>
    <source>
        <strain evidence="2">PL_HMW_Pooled</strain>
    </source>
</reference>
<dbReference type="Proteomes" id="UP001219518">
    <property type="component" value="Unassembled WGS sequence"/>
</dbReference>
<feature type="region of interest" description="Disordered" evidence="1">
    <location>
        <begin position="1"/>
        <end position="22"/>
    </location>
</feature>
<gene>
    <name evidence="2" type="ORF">KUF71_023439</name>
</gene>
<dbReference type="AlphaFoldDB" id="A0AAE1H4E6"/>
<keyword evidence="2" id="KW-0648">Protein biosynthesis</keyword>
<evidence type="ECO:0000313" key="3">
    <source>
        <dbReference type="Proteomes" id="UP001219518"/>
    </source>
</evidence>
<keyword evidence="3" id="KW-1185">Reference proteome</keyword>
<accession>A0AAE1H4E6</accession>
<protein>
    <submittedName>
        <fullName evidence="2">Eukaryotic translation initiation factor 3 subunit A</fullName>
    </submittedName>
</protein>
<name>A0AAE1H4E6_9NEOP</name>
<sequence length="107" mass="11000">MGGPEVPLPPRAGPRRTASHRTATWRVAETDRGQAPGAVRAGPGPAGVTVHITWTSAISQGEQAGGRGVNSSPAPTPPSRRRHATPRNASLVTKNSIIIICDGPTSP</sequence>
<comment type="caution">
    <text evidence="2">The sequence shown here is derived from an EMBL/GenBank/DDBJ whole genome shotgun (WGS) entry which is preliminary data.</text>
</comment>
<evidence type="ECO:0000256" key="1">
    <source>
        <dbReference type="SAM" id="MobiDB-lite"/>
    </source>
</evidence>
<dbReference type="GO" id="GO:0003743">
    <property type="term" value="F:translation initiation factor activity"/>
    <property type="evidence" value="ECO:0007669"/>
    <property type="project" value="UniProtKB-KW"/>
</dbReference>
<dbReference type="EMBL" id="JAHWGI010000349">
    <property type="protein sequence ID" value="KAK3914026.1"/>
    <property type="molecule type" value="Genomic_DNA"/>
</dbReference>